<dbReference type="STRING" id="660521.SAMN04487949_1785"/>
<reference evidence="3" key="1">
    <citation type="submission" date="2016-10" db="EMBL/GenBank/DDBJ databases">
        <authorList>
            <person name="Varghese N."/>
            <person name="Submissions S."/>
        </authorList>
    </citation>
    <scope>NUCLEOTIDE SEQUENCE [LARGE SCALE GENOMIC DNA]</scope>
    <source>
        <strain evidence="3">CGMCC 1.10119</strain>
    </source>
</reference>
<feature type="transmembrane region" description="Helical" evidence="1">
    <location>
        <begin position="28"/>
        <end position="47"/>
    </location>
</feature>
<feature type="transmembrane region" description="Helical" evidence="1">
    <location>
        <begin position="53"/>
        <end position="77"/>
    </location>
</feature>
<feature type="transmembrane region" description="Helical" evidence="1">
    <location>
        <begin position="131"/>
        <end position="160"/>
    </location>
</feature>
<keyword evidence="1" id="KW-1133">Transmembrane helix</keyword>
<dbReference type="EMBL" id="FNHL01000002">
    <property type="protein sequence ID" value="SDM47449.1"/>
    <property type="molecule type" value="Genomic_DNA"/>
</dbReference>
<sequence>MPSSTARSHTAGFRRLLWGQPRDQRRHWLTFVGGYALALFALFLVALTFDRLLAPVVGATGRLVANVALPVALFYSVPFVSAASAYRGGGLLASVVVALVPSFVFGTVAVADTLLRALSTGAITSQGDAPLWGLLLVYATLGLAGSLVGYLGGLVGRFVVDRYQQ</sequence>
<evidence type="ECO:0000313" key="2">
    <source>
        <dbReference type="EMBL" id="SDM47449.1"/>
    </source>
</evidence>
<gene>
    <name evidence="2" type="ORF">SAMN04487949_1785</name>
</gene>
<evidence type="ECO:0000256" key="1">
    <source>
        <dbReference type="SAM" id="Phobius"/>
    </source>
</evidence>
<keyword evidence="3" id="KW-1185">Reference proteome</keyword>
<accession>A0A1G9TI51</accession>
<dbReference type="AlphaFoldDB" id="A0A1G9TI51"/>
<keyword evidence="1" id="KW-0472">Membrane</keyword>
<keyword evidence="1" id="KW-0812">Transmembrane</keyword>
<proteinExistence type="predicted"/>
<evidence type="ECO:0000313" key="3">
    <source>
        <dbReference type="Proteomes" id="UP000199451"/>
    </source>
</evidence>
<dbReference type="RefSeq" id="WP_089696724.1">
    <property type="nucleotide sequence ID" value="NZ_FNHL01000002.1"/>
</dbReference>
<feature type="transmembrane region" description="Helical" evidence="1">
    <location>
        <begin position="89"/>
        <end position="111"/>
    </location>
</feature>
<protein>
    <submittedName>
        <fullName evidence="2">Uncharacterized protein</fullName>
    </submittedName>
</protein>
<name>A0A1G9TI51_9EURY</name>
<dbReference type="OrthoDB" id="383029at2157"/>
<organism evidence="2 3">
    <name type="scientific">Halogranum gelatinilyticum</name>
    <dbReference type="NCBI Taxonomy" id="660521"/>
    <lineage>
        <taxon>Archaea</taxon>
        <taxon>Methanobacteriati</taxon>
        <taxon>Methanobacteriota</taxon>
        <taxon>Stenosarchaea group</taxon>
        <taxon>Halobacteria</taxon>
        <taxon>Halobacteriales</taxon>
        <taxon>Haloferacaceae</taxon>
    </lineage>
</organism>
<dbReference type="Proteomes" id="UP000199451">
    <property type="component" value="Unassembled WGS sequence"/>
</dbReference>